<dbReference type="Pfam" id="PF13516">
    <property type="entry name" value="LRR_6"/>
    <property type="match status" value="1"/>
</dbReference>
<dbReference type="KEGG" id="tbr:Tb11.02.1564"/>
<dbReference type="InParanoid" id="Q386A8"/>
<dbReference type="RefSeq" id="XP_828485.1">
    <property type="nucleotide sequence ID" value="XM_823392.1"/>
</dbReference>
<gene>
    <name evidence="1" type="ORF">Tb11.02.1564</name>
</gene>
<accession>Q386A8</accession>
<dbReference type="Proteomes" id="UP000008524">
    <property type="component" value="Chromosome 11"/>
</dbReference>
<dbReference type="Gene3D" id="3.80.10.10">
    <property type="entry name" value="Ribonuclease Inhibitor"/>
    <property type="match status" value="2"/>
</dbReference>
<dbReference type="PaxDb" id="5691-EAN79373"/>
<dbReference type="GO" id="GO:0005739">
    <property type="term" value="C:mitochondrion"/>
    <property type="evidence" value="ECO:0000314"/>
    <property type="project" value="GeneDB"/>
</dbReference>
<evidence type="ECO:0000313" key="1">
    <source>
        <dbReference type="EMBL" id="EAN79373.1"/>
    </source>
</evidence>
<reference evidence="1 2" key="2">
    <citation type="journal article" date="2005" name="Science">
        <title>The genome of the African trypanosome Trypanosoma brucei.</title>
        <authorList>
            <person name="Berriman M."/>
            <person name="Ghedin E."/>
            <person name="Hertz-Fowler C."/>
            <person name="Blandin G."/>
            <person name="Renauld H."/>
            <person name="Bartholomeu D.C."/>
            <person name="Lennard N.J."/>
            <person name="Caler E."/>
            <person name="Hamlin N.E."/>
            <person name="Haas B."/>
            <person name="Bohme U."/>
            <person name="Hannick L."/>
            <person name="Aslett M.A."/>
            <person name="Shallom J."/>
            <person name="Marcello L."/>
            <person name="Hou L."/>
            <person name="Wickstead B."/>
            <person name="Alsmark U.C."/>
            <person name="Arrowsmith C."/>
            <person name="Atkin R.J."/>
            <person name="Barron A.J."/>
            <person name="Bringaud F."/>
            <person name="Brooks K."/>
            <person name="Carrington M."/>
            <person name="Cherevach I."/>
            <person name="Chillingworth T.J."/>
            <person name="Churcher C."/>
            <person name="Clark L.N."/>
            <person name="Corton C.H."/>
            <person name="Cronin A."/>
            <person name="Davies R.M."/>
            <person name="Doggett J."/>
            <person name="Djikeng A."/>
            <person name="Feldblyum T."/>
            <person name="Field M.C."/>
            <person name="Fraser A."/>
            <person name="Goodhead I."/>
            <person name="Hance Z."/>
            <person name="Harper D."/>
            <person name="Harris B.R."/>
            <person name="Hauser H."/>
            <person name="Hostetler J."/>
            <person name="Ivens A."/>
            <person name="Jagels K."/>
            <person name="Johnson D."/>
            <person name="Johnson J."/>
            <person name="Jones K."/>
            <person name="Kerhornou A.X."/>
            <person name="Koo H."/>
            <person name="Larke N."/>
            <person name="Landfear S."/>
            <person name="Larkin C."/>
            <person name="Leech V."/>
            <person name="Line A."/>
            <person name="Lord A."/>
            <person name="Macleod A."/>
            <person name="Mooney P.J."/>
            <person name="Moule S."/>
            <person name="Martin D.M."/>
            <person name="Morgan G.W."/>
            <person name="Mungall K."/>
            <person name="Norbertczak H."/>
            <person name="Ormond D."/>
            <person name="Pai G."/>
            <person name="Peacock C.S."/>
            <person name="Peterson J."/>
            <person name="Quail M.A."/>
            <person name="Rabbinowitsch E."/>
            <person name="Rajandream M.A."/>
            <person name="Reitter C."/>
            <person name="Salzberg S.L."/>
            <person name="Sanders M."/>
            <person name="Schobel S."/>
            <person name="Sharp S."/>
            <person name="Simmonds M."/>
            <person name="Simpson A.J."/>
            <person name="Tallon L."/>
            <person name="Turner C.M."/>
            <person name="Tait A."/>
            <person name="Tivey A.R."/>
            <person name="Van Aken S."/>
            <person name="Walker D."/>
            <person name="Wanless D."/>
            <person name="Wang S."/>
            <person name="White B."/>
            <person name="White O."/>
            <person name="Whitehead S."/>
            <person name="Woodward J."/>
            <person name="Wortman J."/>
            <person name="Adams M.D."/>
            <person name="Embley T.M."/>
            <person name="Gull K."/>
            <person name="Ullu E."/>
            <person name="Barry J.D."/>
            <person name="Fairlamb A.H."/>
            <person name="Opperdoes F."/>
            <person name="Barrell B.G."/>
            <person name="Donelson J.E."/>
            <person name="Hall N."/>
            <person name="Fraser C.M."/>
            <person name="Melville S.E."/>
            <person name="El-Sayed N.M."/>
        </authorList>
    </citation>
    <scope>NUCLEOTIDE SEQUENCE [LARGE SCALE GENOMIC DNA]</scope>
    <source>
        <strain evidence="1 2">927/4 GUTat10.1</strain>
    </source>
</reference>
<evidence type="ECO:0000313" key="2">
    <source>
        <dbReference type="Proteomes" id="UP000008524"/>
    </source>
</evidence>
<name>Q386A8_TRYB2</name>
<organism evidence="1 2">
    <name type="scientific">Trypanosoma brucei brucei (strain 927/4 GUTat10.1)</name>
    <dbReference type="NCBI Taxonomy" id="185431"/>
    <lineage>
        <taxon>Eukaryota</taxon>
        <taxon>Discoba</taxon>
        <taxon>Euglenozoa</taxon>
        <taxon>Kinetoplastea</taxon>
        <taxon>Metakinetoplastina</taxon>
        <taxon>Trypanosomatida</taxon>
        <taxon>Trypanosomatidae</taxon>
        <taxon>Trypanosoma</taxon>
    </lineage>
</organism>
<dbReference type="PANTHER" id="PTHR13318">
    <property type="entry name" value="PARTNER OF PAIRED, ISOFORM B-RELATED"/>
    <property type="match status" value="1"/>
</dbReference>
<dbReference type="FunFam" id="3.80.10.10:FF:002012">
    <property type="entry name" value="Leucine-rich repeat protein (LRRP), putative"/>
    <property type="match status" value="1"/>
</dbReference>
<dbReference type="InterPro" id="IPR032675">
    <property type="entry name" value="LRR_dom_sf"/>
</dbReference>
<dbReference type="OrthoDB" id="550575at2759"/>
<dbReference type="GeneID" id="3665001"/>
<dbReference type="EMBL" id="CH464491">
    <property type="protein sequence ID" value="EAN79373.1"/>
    <property type="molecule type" value="Genomic_DNA"/>
</dbReference>
<keyword evidence="2" id="KW-1185">Reference proteome</keyword>
<dbReference type="SUPFAM" id="SSF52047">
    <property type="entry name" value="RNI-like"/>
    <property type="match status" value="1"/>
</dbReference>
<proteinExistence type="predicted"/>
<reference evidence="1 2" key="1">
    <citation type="journal article" date="2005" name="Science">
        <title>Comparative genomics of trypanosomatid parasitic protozoa.</title>
        <authorList>
            <person name="El-Sayed N.M."/>
            <person name="Myler P.J."/>
            <person name="Blandin G."/>
            <person name="Berriman M."/>
            <person name="Crabtree J."/>
            <person name="Aggarwal G."/>
            <person name="Caler E."/>
            <person name="Renauld H."/>
            <person name="Worthey E.A."/>
            <person name="Hertz-Fowler C."/>
            <person name="Ghedin E."/>
            <person name="Peacock C."/>
            <person name="Bartholomeu D.C."/>
            <person name="Haas B.J."/>
            <person name="Tran A.N."/>
            <person name="Wortman J.R."/>
            <person name="Alsmark U.C."/>
            <person name="Angiuoli S."/>
            <person name="Anupama A."/>
            <person name="Badger J."/>
            <person name="Bringaud F."/>
            <person name="Cadag E."/>
            <person name="Carlton J.M."/>
            <person name="Cerqueira G.C."/>
            <person name="Creasy T."/>
            <person name="Delcher A.L."/>
            <person name="Djikeng A."/>
            <person name="Embley T.M."/>
            <person name="Hauser C."/>
            <person name="Ivens A.C."/>
            <person name="Kummerfeld S.K."/>
            <person name="Pereira-Leal J.B."/>
            <person name="Nilsson D."/>
            <person name="Peterson J."/>
            <person name="Salzberg S.L."/>
            <person name="Shallom J."/>
            <person name="Silva J.C."/>
            <person name="Sundaram J."/>
            <person name="Westenberger S."/>
            <person name="White O."/>
            <person name="Melville S.E."/>
            <person name="Donelson J.E."/>
            <person name="Andersson B."/>
            <person name="Stuart K.D."/>
            <person name="Hall N."/>
        </authorList>
    </citation>
    <scope>NUCLEOTIDE SEQUENCE [LARGE SCALE GENOMIC DNA]</scope>
    <source>
        <strain evidence="1 2">927/4 GUTat10.1</strain>
    </source>
</reference>
<dbReference type="InterPro" id="IPR001611">
    <property type="entry name" value="Leu-rich_rpt"/>
</dbReference>
<dbReference type="GO" id="GO:0019005">
    <property type="term" value="C:SCF ubiquitin ligase complex"/>
    <property type="evidence" value="ECO:0000318"/>
    <property type="project" value="GO_Central"/>
</dbReference>
<dbReference type="AlphaFoldDB" id="Q386A8"/>
<dbReference type="PANTHER" id="PTHR13318:SF95">
    <property type="entry name" value="F-BOX PROTEIN YLR352W"/>
    <property type="match status" value="1"/>
</dbReference>
<sequence>MICRFPVDISKVWGNKRFQGQLYLNMTSAGRPQVTLDENYTGEDVGNLSRSATLECLTAKKCGKLKSVKFEKAKNLVCLHAESCGKLKVIDVSSCCKLESLTVTKCKNLKEVHGLPDACELLALNLSGCGKLEQVEGLCATNIKVKKLNLSGCKLLEPLGVLGCCKNVTELDLSGCKNINQSSMEIACKELNGLETLKLSGVPTVSDNWVWSLGVSNRSNANLLYLDLSRCLDIENAGPLSMIRSLKELSLDGCTSISKGLEAVCGLPNLKKLLLSKTKVTDECLENIKGNRNLVVLGCSGCLGISSISCIGEVKSLEELSLEGCTNIKKGLDILPRLPKLQKLWICGLNVPETIKQKLKTQGVKTNPLR</sequence>
<protein>
    <submittedName>
        <fullName evidence="1">Leucine-rich repeat protein (LRRP), putative</fullName>
    </submittedName>
</protein>
<dbReference type="GO" id="GO:0031146">
    <property type="term" value="P:SCF-dependent proteasomal ubiquitin-dependent protein catabolic process"/>
    <property type="evidence" value="ECO:0000318"/>
    <property type="project" value="GO_Central"/>
</dbReference>